<protein>
    <submittedName>
        <fullName evidence="1">Uncharacterized protein</fullName>
    </submittedName>
</protein>
<proteinExistence type="predicted"/>
<evidence type="ECO:0000313" key="1">
    <source>
        <dbReference type="EMBL" id="KAI0040970.1"/>
    </source>
</evidence>
<reference evidence="1" key="2">
    <citation type="journal article" date="2022" name="New Phytol.">
        <title>Evolutionary transition to the ectomycorrhizal habit in the genomes of a hyperdiverse lineage of mushroom-forming fungi.</title>
        <authorList>
            <person name="Looney B."/>
            <person name="Miyauchi S."/>
            <person name="Morin E."/>
            <person name="Drula E."/>
            <person name="Courty P.E."/>
            <person name="Kohler A."/>
            <person name="Kuo A."/>
            <person name="LaButti K."/>
            <person name="Pangilinan J."/>
            <person name="Lipzen A."/>
            <person name="Riley R."/>
            <person name="Andreopoulos W."/>
            <person name="He G."/>
            <person name="Johnson J."/>
            <person name="Nolan M."/>
            <person name="Tritt A."/>
            <person name="Barry K.W."/>
            <person name="Grigoriev I.V."/>
            <person name="Nagy L.G."/>
            <person name="Hibbett D."/>
            <person name="Henrissat B."/>
            <person name="Matheny P.B."/>
            <person name="Labbe J."/>
            <person name="Martin F.M."/>
        </authorList>
    </citation>
    <scope>NUCLEOTIDE SEQUENCE</scope>
    <source>
        <strain evidence="1">FP105234-sp</strain>
    </source>
</reference>
<dbReference type="Proteomes" id="UP000814033">
    <property type="component" value="Unassembled WGS sequence"/>
</dbReference>
<dbReference type="EMBL" id="MU276155">
    <property type="protein sequence ID" value="KAI0040970.1"/>
    <property type="molecule type" value="Genomic_DNA"/>
</dbReference>
<name>A0ACB8RAL4_9AGAM</name>
<keyword evidence="2" id="KW-1185">Reference proteome</keyword>
<reference evidence="1" key="1">
    <citation type="submission" date="2021-02" db="EMBL/GenBank/DDBJ databases">
        <authorList>
            <consortium name="DOE Joint Genome Institute"/>
            <person name="Ahrendt S."/>
            <person name="Looney B.P."/>
            <person name="Miyauchi S."/>
            <person name="Morin E."/>
            <person name="Drula E."/>
            <person name="Courty P.E."/>
            <person name="Chicoki N."/>
            <person name="Fauchery L."/>
            <person name="Kohler A."/>
            <person name="Kuo A."/>
            <person name="Labutti K."/>
            <person name="Pangilinan J."/>
            <person name="Lipzen A."/>
            <person name="Riley R."/>
            <person name="Andreopoulos W."/>
            <person name="He G."/>
            <person name="Johnson J."/>
            <person name="Barry K.W."/>
            <person name="Grigoriev I.V."/>
            <person name="Nagy L."/>
            <person name="Hibbett D."/>
            <person name="Henrissat B."/>
            <person name="Matheny P.B."/>
            <person name="Labbe J."/>
            <person name="Martin F."/>
        </authorList>
    </citation>
    <scope>NUCLEOTIDE SEQUENCE</scope>
    <source>
        <strain evidence="1">FP105234-sp</strain>
    </source>
</reference>
<comment type="caution">
    <text evidence="1">The sequence shown here is derived from an EMBL/GenBank/DDBJ whole genome shotgun (WGS) entry which is preliminary data.</text>
</comment>
<accession>A0ACB8RAL4</accession>
<gene>
    <name evidence="1" type="ORF">FA95DRAFT_1565916</name>
</gene>
<evidence type="ECO:0000313" key="2">
    <source>
        <dbReference type="Proteomes" id="UP000814033"/>
    </source>
</evidence>
<organism evidence="1 2">
    <name type="scientific">Auriscalpium vulgare</name>
    <dbReference type="NCBI Taxonomy" id="40419"/>
    <lineage>
        <taxon>Eukaryota</taxon>
        <taxon>Fungi</taxon>
        <taxon>Dikarya</taxon>
        <taxon>Basidiomycota</taxon>
        <taxon>Agaricomycotina</taxon>
        <taxon>Agaricomycetes</taxon>
        <taxon>Russulales</taxon>
        <taxon>Auriscalpiaceae</taxon>
        <taxon>Auriscalpium</taxon>
    </lineage>
</organism>
<sequence length="114" mass="12175">MYGALCSVPAILHCQHGSSDILPALLKSPYSHLIAARPGKRYPLKRCIEVWSDPPDLHCCLLVAHTSSRHSHEYAGEVATPSHIGACAASSMDDSIVHAISLRSVQLPVVPEAG</sequence>